<dbReference type="SMART" id="SM00028">
    <property type="entry name" value="TPR"/>
    <property type="match status" value="15"/>
</dbReference>
<evidence type="ECO:0000313" key="9">
    <source>
        <dbReference type="EMBL" id="NIJ59673.1"/>
    </source>
</evidence>
<dbReference type="InterPro" id="IPR019734">
    <property type="entry name" value="TPR_rpt"/>
</dbReference>
<evidence type="ECO:0000256" key="3">
    <source>
        <dbReference type="ARBA" id="ARBA00022737"/>
    </source>
</evidence>
<dbReference type="SUPFAM" id="SSF55874">
    <property type="entry name" value="ATPase domain of HSP90 chaperone/DNA topoisomerase II/histidine kinase"/>
    <property type="match status" value="1"/>
</dbReference>
<dbReference type="SUPFAM" id="SSF81901">
    <property type="entry name" value="HCP-like"/>
    <property type="match status" value="1"/>
</dbReference>
<keyword evidence="4" id="KW-0802">TPR repeat</keyword>
<evidence type="ECO:0000256" key="7">
    <source>
        <dbReference type="ARBA" id="ARBA00038030"/>
    </source>
</evidence>
<keyword evidence="3" id="KW-0677">Repeat</keyword>
<evidence type="ECO:0000313" key="10">
    <source>
        <dbReference type="Proteomes" id="UP001429580"/>
    </source>
</evidence>
<dbReference type="SUPFAM" id="SSF48452">
    <property type="entry name" value="TPR-like"/>
    <property type="match status" value="2"/>
</dbReference>
<gene>
    <name evidence="9" type="ORF">FHS82_003534</name>
</gene>
<dbReference type="Pfam" id="PF13432">
    <property type="entry name" value="TPR_16"/>
    <property type="match status" value="3"/>
</dbReference>
<evidence type="ECO:0000256" key="5">
    <source>
        <dbReference type="ARBA" id="ARBA00022989"/>
    </source>
</evidence>
<feature type="compositionally biased region" description="Pro residues" evidence="8">
    <location>
        <begin position="411"/>
        <end position="429"/>
    </location>
</feature>
<dbReference type="PANTHER" id="PTHR46208">
    <property type="entry name" value="MITOCHONDRIAL IMPORT RECEPTOR SUBUNIT TOM70"/>
    <property type="match status" value="1"/>
</dbReference>
<evidence type="ECO:0000256" key="1">
    <source>
        <dbReference type="ARBA" id="ARBA00004167"/>
    </source>
</evidence>
<sequence length="1455" mass="158890">MSASSPIAALRVANEGFLVASTIERCPKTMMLRELVMNALEAAGTAPAGQQLVDIRPRMIDGVRKLSIWNTGLGMTATELHRICDLASSLHKVNALDRNFGMGAKVASLPSNKYGLRYRSCRNGVVSEVTMGQRHGIYGRIPYREAASAVGSEVDDVTALCRFEGDYNLSSDWTEVVLFGNRQEQDTWLNPYDNDPSVPPDWSLHYLARRFFRTPAGVSLTVSGGAPGLPDRVFVPAEARFGRMHRIESVPTVGGIVIHYGYEPVVAPDADGIRIAGQVSLVYRGEIYAIRQQQEWLQEAPLFGIPFGAGHFTVFIELPDDFEVQPDLYRQFLRFRKGDQRQVHAGDFAPLVRDGIPAWLRQIIASYGPAQVDFLGDLKGELQELLAELGIAPQYRGTGKVRGMPEEAKEPQPPVSPPGTPPSSPPRPPAQQTFEKPPEIIALSDEAQIDERGLQGRVAKYYPATHQLFVNLTYSAVARMAAQLEHAFEAAPGGEARGRIARDLAERAITRKVSRAVIYSLGKKAVGWLPDEISRVQSPESLSIVADDYAPLLPAAHQRMAAMLGIDAPSGAVSAPTRVSLAQRLIGELADARQAARRALQTPTVNPVPILRRVSNIEAQRRNWAAAVDWAQQALDAGPADGDSYLHLARMQQQKGDLDLSEATVRKALDLGLPGPSRYLRHVSALAQQRGEPAQAAECARQARDIEPADAGAHHHLIGLLLQQNDLDAAEEAVETALAQHEKRPGPFIRHQSNVAGKRRELARAVELARRALEADAADVESHHHLIGLLLQQNDFAGAEEAIAAGLALHGDKPARFIRHRSNLAVRRGDPARAVEFARHAVEADPLDAGMHHHLIGLLLQQNDLDAAEEAVETALAQHEKRPGPFIRHQSNVAGKRRELARAVELARRALEADAADVESHHHLIGLLLQQNEFDAAGEAIAAGLVLHGYKPSRFIRHQSNLAARRRDPVLAVELARRAVDVDPSDAGSHHHLIGLLLQQNDLDAAEEAVETALRQHGNRPAAFIRHLSNIATRRRDPVRAVGLARRALEADASDVESRHHLIGLLLQQNDFAGAEEAIAAGLALHGDKPARFIRHRSNLAVRRGDPALAVELARHAVEADPFDAGMHHHLIGLLLQQNDLDAAEEAVETALRQHGNRPAAFIRHLSNIATRRRDPVRAAELARHALEADASDAESHHHLIGLLLQQNDFAGAEEAIAAGLALHGYKPSRFIRHQSNLAARRRDPALAVELAQRAVGVDPSDAGSHHHLIGLLLQQNELDVAEQAIAAGLALHGHQRAMFLRHQSNLAAKRREPARAVDLARQSLEINSADTGSHHHLIGLLLQQNDLDAAEEASRAGLTVNGERPWLFLRQLSKVEARRKNMGAAVLLARQSLEADPSDPWSHDYLIGLLLQSGDLDEAERAAHVALRLGAQNGPDFNRHVTGIDEQRNKQAAA</sequence>
<dbReference type="Proteomes" id="UP001429580">
    <property type="component" value="Unassembled WGS sequence"/>
</dbReference>
<evidence type="ECO:0000256" key="2">
    <source>
        <dbReference type="ARBA" id="ARBA00022692"/>
    </source>
</evidence>
<evidence type="ECO:0000256" key="6">
    <source>
        <dbReference type="ARBA" id="ARBA00023136"/>
    </source>
</evidence>
<dbReference type="InterPro" id="IPR011990">
    <property type="entry name" value="TPR-like_helical_dom_sf"/>
</dbReference>
<evidence type="ECO:0000256" key="8">
    <source>
        <dbReference type="SAM" id="MobiDB-lite"/>
    </source>
</evidence>
<evidence type="ECO:0000256" key="4">
    <source>
        <dbReference type="ARBA" id="ARBA00022803"/>
    </source>
</evidence>
<name>A0ABX0V378_9HYPH</name>
<comment type="subcellular location">
    <subcellularLocation>
        <location evidence="1">Membrane</location>
        <topology evidence="1">Single-pass membrane protein</topology>
    </subcellularLocation>
</comment>
<proteinExistence type="inferred from homology"/>
<dbReference type="InterPro" id="IPR036890">
    <property type="entry name" value="HATPase_C_sf"/>
</dbReference>
<dbReference type="PANTHER" id="PTHR46208:SF1">
    <property type="entry name" value="MITOCHONDRIAL IMPORT RECEPTOR SUBUNIT TOM70"/>
    <property type="match status" value="1"/>
</dbReference>
<comment type="caution">
    <text evidence="9">The sequence shown here is derived from an EMBL/GenBank/DDBJ whole genome shotgun (WGS) entry which is preliminary data.</text>
</comment>
<dbReference type="Pfam" id="PF14559">
    <property type="entry name" value="TPR_19"/>
    <property type="match status" value="2"/>
</dbReference>
<accession>A0ABX0V378</accession>
<reference evidence="9 10" key="1">
    <citation type="submission" date="2020-03" db="EMBL/GenBank/DDBJ databases">
        <title>Genomic Encyclopedia of Type Strains, Phase IV (KMG-IV): sequencing the most valuable type-strain genomes for metagenomic binning, comparative biology and taxonomic classification.</title>
        <authorList>
            <person name="Goeker M."/>
        </authorList>
    </citation>
    <scope>NUCLEOTIDE SEQUENCE [LARGE SCALE GENOMIC DNA]</scope>
    <source>
        <strain evidence="9 10">DSM 103870</strain>
    </source>
</reference>
<organism evidence="9 10">
    <name type="scientific">Pseudochelatococcus lubricantis</name>
    <dbReference type="NCBI Taxonomy" id="1538102"/>
    <lineage>
        <taxon>Bacteria</taxon>
        <taxon>Pseudomonadati</taxon>
        <taxon>Pseudomonadota</taxon>
        <taxon>Alphaproteobacteria</taxon>
        <taxon>Hyphomicrobiales</taxon>
        <taxon>Chelatococcaceae</taxon>
        <taxon>Pseudochelatococcus</taxon>
    </lineage>
</organism>
<dbReference type="EMBL" id="JAASQI010000010">
    <property type="protein sequence ID" value="NIJ59673.1"/>
    <property type="molecule type" value="Genomic_DNA"/>
</dbReference>
<keyword evidence="5" id="KW-1133">Transmembrane helix</keyword>
<protein>
    <submittedName>
        <fullName evidence="9">Tfp pilus assembly protein PilF</fullName>
    </submittedName>
</protein>
<dbReference type="RefSeq" id="WP_166955279.1">
    <property type="nucleotide sequence ID" value="NZ_JAASQI010000010.1"/>
</dbReference>
<keyword evidence="10" id="KW-1185">Reference proteome</keyword>
<feature type="region of interest" description="Disordered" evidence="8">
    <location>
        <begin position="397"/>
        <end position="433"/>
    </location>
</feature>
<keyword evidence="6" id="KW-0472">Membrane</keyword>
<keyword evidence="2" id="KW-0812">Transmembrane</keyword>
<dbReference type="Gene3D" id="1.25.40.10">
    <property type="entry name" value="Tetratricopeptide repeat domain"/>
    <property type="match status" value="4"/>
</dbReference>
<comment type="similarity">
    <text evidence="7">Belongs to the Tom70 family.</text>
</comment>